<dbReference type="EMBL" id="HBIP01010497">
    <property type="protein sequence ID" value="CAE0490795.1"/>
    <property type="molecule type" value="Transcribed_RNA"/>
</dbReference>
<evidence type="ECO:0000259" key="9">
    <source>
        <dbReference type="PROSITE" id="PS50970"/>
    </source>
</evidence>
<name>A0A7S3QRT3_DUNTE</name>
<dbReference type="GO" id="GO:0046872">
    <property type="term" value="F:metal ion binding"/>
    <property type="evidence" value="ECO:0007669"/>
    <property type="project" value="UniProtKB-KW"/>
</dbReference>
<dbReference type="GO" id="GO:0046653">
    <property type="term" value="P:tetrahydrofolate metabolic process"/>
    <property type="evidence" value="ECO:0007669"/>
    <property type="project" value="TreeGrafter"/>
</dbReference>
<dbReference type="PANTHER" id="PTHR45833:SF1">
    <property type="entry name" value="METHIONINE SYNTHASE"/>
    <property type="match status" value="1"/>
</dbReference>
<evidence type="ECO:0000256" key="8">
    <source>
        <dbReference type="SAM" id="Phobius"/>
    </source>
</evidence>
<evidence type="ECO:0000256" key="1">
    <source>
        <dbReference type="ARBA" id="ARBA00010398"/>
    </source>
</evidence>
<keyword evidence="6" id="KW-0170">Cobalt</keyword>
<dbReference type="GO" id="GO:0005829">
    <property type="term" value="C:cytosol"/>
    <property type="evidence" value="ECO:0007669"/>
    <property type="project" value="TreeGrafter"/>
</dbReference>
<comment type="caution">
    <text evidence="7">Lacks conserved residue(s) required for the propagation of feature annotation.</text>
</comment>
<dbReference type="AlphaFoldDB" id="A0A7S3QRT3"/>
<keyword evidence="8" id="KW-1133">Transmembrane helix</keyword>
<keyword evidence="8" id="KW-0472">Membrane</keyword>
<dbReference type="GO" id="GO:0050667">
    <property type="term" value="P:homocysteine metabolic process"/>
    <property type="evidence" value="ECO:0007669"/>
    <property type="project" value="TreeGrafter"/>
</dbReference>
<proteinExistence type="inferred from homology"/>
<feature type="transmembrane region" description="Helical" evidence="8">
    <location>
        <begin position="9"/>
        <end position="28"/>
    </location>
</feature>
<dbReference type="SUPFAM" id="SSF82282">
    <property type="entry name" value="Homocysteine S-methyltransferase"/>
    <property type="match status" value="1"/>
</dbReference>
<dbReference type="InterPro" id="IPR036589">
    <property type="entry name" value="HCY_dom_sf"/>
</dbReference>
<evidence type="ECO:0000313" key="10">
    <source>
        <dbReference type="EMBL" id="CAE0490795.1"/>
    </source>
</evidence>
<comment type="similarity">
    <text evidence="1">Belongs to the vitamin-B12 dependent methionine synthase family.</text>
</comment>
<keyword evidence="8" id="KW-0812">Transmembrane</keyword>
<dbReference type="GO" id="GO:0032259">
    <property type="term" value="P:methylation"/>
    <property type="evidence" value="ECO:0007669"/>
    <property type="project" value="UniProtKB-KW"/>
</dbReference>
<gene>
    <name evidence="10" type="ORF">DTER00134_LOCUS5868</name>
</gene>
<evidence type="ECO:0000256" key="4">
    <source>
        <dbReference type="ARBA" id="ARBA00022691"/>
    </source>
</evidence>
<evidence type="ECO:0000256" key="7">
    <source>
        <dbReference type="PROSITE-ProRule" id="PRU00333"/>
    </source>
</evidence>
<feature type="domain" description="Hcy-binding" evidence="9">
    <location>
        <begin position="124"/>
        <end position="271"/>
    </location>
</feature>
<dbReference type="InterPro" id="IPR003726">
    <property type="entry name" value="HCY_dom"/>
</dbReference>
<dbReference type="Pfam" id="PF02574">
    <property type="entry name" value="S-methyl_trans"/>
    <property type="match status" value="1"/>
</dbReference>
<dbReference type="InterPro" id="IPR050554">
    <property type="entry name" value="Met_Synthase/Corrinoid"/>
</dbReference>
<sequence>MHTRASSHAHIFALSGILFRLMAPPILLSIFEVVIPHLTTVTALALVAAKLLDSKRPQKKAFCVEGKPEFTQSPEGPTRSRTSLQACRTATRTSQSKQLCSPCCSRQGLHQYVRASQAKRSEVQNVLERVLMKRIALMGGSISREIKRFGLQEADYQGERYQGHPHKLMGNDDVLSLTCPDVVEQIYCAYLDAGVDILATNTYHSTWVSQSDYGLQDDAEVAIMNVESVRLAKRCAAAYMQQNPGSVKLVAGALGGWFVCLHVHACVYMCA</sequence>
<dbReference type="PROSITE" id="PS50970">
    <property type="entry name" value="HCY"/>
    <property type="match status" value="1"/>
</dbReference>
<evidence type="ECO:0000256" key="5">
    <source>
        <dbReference type="ARBA" id="ARBA00022723"/>
    </source>
</evidence>
<reference evidence="10" key="1">
    <citation type="submission" date="2021-01" db="EMBL/GenBank/DDBJ databases">
        <authorList>
            <person name="Corre E."/>
            <person name="Pelletier E."/>
            <person name="Niang G."/>
            <person name="Scheremetjew M."/>
            <person name="Finn R."/>
            <person name="Kale V."/>
            <person name="Holt S."/>
            <person name="Cochrane G."/>
            <person name="Meng A."/>
            <person name="Brown T."/>
            <person name="Cohen L."/>
        </authorList>
    </citation>
    <scope>NUCLEOTIDE SEQUENCE</scope>
    <source>
        <strain evidence="10">CCMP1320</strain>
    </source>
</reference>
<organism evidence="10">
    <name type="scientific">Dunaliella tertiolecta</name>
    <name type="common">Green alga</name>
    <dbReference type="NCBI Taxonomy" id="3047"/>
    <lineage>
        <taxon>Eukaryota</taxon>
        <taxon>Viridiplantae</taxon>
        <taxon>Chlorophyta</taxon>
        <taxon>core chlorophytes</taxon>
        <taxon>Chlorophyceae</taxon>
        <taxon>CS clade</taxon>
        <taxon>Chlamydomonadales</taxon>
        <taxon>Dunaliellaceae</taxon>
        <taxon>Dunaliella</taxon>
    </lineage>
</organism>
<evidence type="ECO:0000256" key="3">
    <source>
        <dbReference type="ARBA" id="ARBA00022679"/>
    </source>
</evidence>
<dbReference type="PANTHER" id="PTHR45833">
    <property type="entry name" value="METHIONINE SYNTHASE"/>
    <property type="match status" value="1"/>
</dbReference>
<evidence type="ECO:0000256" key="2">
    <source>
        <dbReference type="ARBA" id="ARBA00022603"/>
    </source>
</evidence>
<dbReference type="Gene3D" id="3.20.20.330">
    <property type="entry name" value="Homocysteine-binding-like domain"/>
    <property type="match status" value="1"/>
</dbReference>
<accession>A0A7S3QRT3</accession>
<keyword evidence="4" id="KW-0949">S-adenosyl-L-methionine</keyword>
<keyword evidence="5" id="KW-0479">Metal-binding</keyword>
<keyword evidence="3" id="KW-0808">Transferase</keyword>
<evidence type="ECO:0000256" key="6">
    <source>
        <dbReference type="ARBA" id="ARBA00023285"/>
    </source>
</evidence>
<keyword evidence="2" id="KW-0489">Methyltransferase</keyword>
<dbReference type="GO" id="GO:0008705">
    <property type="term" value="F:methionine synthase activity"/>
    <property type="evidence" value="ECO:0007669"/>
    <property type="project" value="TreeGrafter"/>
</dbReference>
<protein>
    <recommendedName>
        <fullName evidence="9">Hcy-binding domain-containing protein</fullName>
    </recommendedName>
</protein>